<dbReference type="EMBL" id="CAAKMV010000142">
    <property type="protein sequence ID" value="VIO60102.1"/>
    <property type="molecule type" value="Genomic_DNA"/>
</dbReference>
<dbReference type="GO" id="GO:0008270">
    <property type="term" value="F:zinc ion binding"/>
    <property type="evidence" value="ECO:0007669"/>
    <property type="project" value="UniProtKB-KW"/>
</dbReference>
<feature type="signal peptide" evidence="2">
    <location>
        <begin position="1"/>
        <end position="18"/>
    </location>
</feature>
<keyword evidence="2" id="KW-0732">Signal</keyword>
<feature type="compositionally biased region" description="Low complexity" evidence="1">
    <location>
        <begin position="30"/>
        <end position="50"/>
    </location>
</feature>
<feature type="domain" description="Apple" evidence="3">
    <location>
        <begin position="660"/>
        <end position="736"/>
    </location>
</feature>
<feature type="region of interest" description="Disordered" evidence="1">
    <location>
        <begin position="22"/>
        <end position="69"/>
    </location>
</feature>
<dbReference type="Gene3D" id="3.50.4.10">
    <property type="entry name" value="Hepatocyte Growth Factor"/>
    <property type="match status" value="1"/>
</dbReference>
<dbReference type="Gene3D" id="2.60.120.260">
    <property type="entry name" value="Galactose-binding domain-like"/>
    <property type="match status" value="2"/>
</dbReference>
<evidence type="ECO:0000313" key="4">
    <source>
        <dbReference type="EMBL" id="VIO60102.1"/>
    </source>
</evidence>
<feature type="compositionally biased region" description="Low complexity" evidence="1">
    <location>
        <begin position="106"/>
        <end position="197"/>
    </location>
</feature>
<dbReference type="PANTHER" id="PTHR46541:SF1">
    <property type="entry name" value="ZINC FINGER PROTEIN AEBP2"/>
    <property type="match status" value="1"/>
</dbReference>
<feature type="compositionally biased region" description="Low complexity" evidence="1">
    <location>
        <begin position="1021"/>
        <end position="1107"/>
    </location>
</feature>
<feature type="region of interest" description="Disordered" evidence="1">
    <location>
        <begin position="1003"/>
        <end position="1107"/>
    </location>
</feature>
<sequence length="1610" mass="170959">MVASKLILAAIAFGPVAAGPCRPSPTKVLSSTTDFSSSSMISLSDSSLSSRPTHDASTSKELSPETTTNIAADTSLISITVTFESTTTIPTDSQGTVADATSDIQTETTAEGTSTMETTPTNDIASTTLESTTEGSGSASTATVTTGTATTEPTTTIAESTVESESSSVQATSTTEATTGTTEAITTTTEVTTTTAETTTTEAITTTTAETTTTEATTTTTSIEPVSTTFNLLVQGGAMANGVALYSNGQDALVLNSQAAAAWFTSYSTAPLSYDPITRHLLLGDKRLCLMYDSITIASFAICQGPPVGQKFELTCDDPSDGSLRCNIPAKQYISKDNIFVDTGDTWSHFYLLEVNRQFSPGVFRIIIAKDNLSNNDIKYAAFERITINIVTMSLSLIVKSVSSYGKRCVHVQRQKRPMTPADIDLRPSHTTAVAKFKPKDNKIQGAICTNGQPSTNLIKHASGCSLLSRKGTVLIDSTTVRGKVCKETGCHDTNGTAELSLWLLLSIDDFLNFRPGNNCYSEAYPSMNKGLAATYPAVVTVEICFAFAPENALKEDETLLRALHSFRMMAQNVLIALIGLVAGVQASPCKPSSVTTITDTASTDTSLATISTDIPSTAGTVTSGELTTTTTEAPLATTTTTGPKLTYNCPGGFPSHSSCGIRYNHDRSNGYVVGTGGAGSMAANSLDICMQACAEHANCDFFAFWPGQLCELWSGHYEYDSSGNMGASSWYELSCFCVPGRETPPTVATTTEATTTEATTAAAAAATYACVNTEKSPFPANLVCNSHGVYDGTSMDFLDAPANTKTMESCRKACHDDNRCTFFAFTPGQSCWTYSGTIERVNDRQTDYIWYDMDCFCDIDEQPTSTVIEATTTGTSADTTTLTEPIGFKSCMCLNAIVVAYAATNLLGVDAGLCRPSTKTSLTSSGAETQTSSPLVPTSTSDNSNIPTDTTSKDPILSTDGTTVTDPMASESATLSASETPSYASSDTLTTSESIIPTLSTIVTSNTQVSEDSTTSGSPSTSNDVTTSGDSGSSTESVDPTASGNPTTTTGTTTSAETTTTIASTPTADTTATVDTTTTGVDTSTAAGTTTTVDTTTTSEEPTTTTSVCVEPTEMLRQPGFEPSDDGNVWGFYWNGGYITTDADEARTGDGLAILPVPDAQERRMEQRVHIVPDTEYTVSFYYAVANPPSFQTQCFLFATFDYYTTLSQVPLPSDTNYHLYSASFISADNLDPAIEIGVSCPQANNGYTATVYIDDASVMNAKTCDTTPVDPNNPPKSTVLVPEQPEEPRCPVNVAQVPGFEPEDGKQAWAFYNGAGEFTQDTSNARTGEWEALTSEAQQYYIYLEQQFNAQDLEAGETYDYHFFWKPKTLPDNGQCYIYGGYNDAIAFPHTEVEFGATSSTGYTIYSARFPMPADDLLLQIVFYCNYNGGNQQLGSVYIDDTALIKVGGCEAYPVTGALIENPSFEIRATGDSSYAWFGTNGMTIKAGSTSNGFSPNSGNNYLYVQLESIGEPATLTKPLAKSLNAGQSYTLQFNWAAGSSYTPGDCSFTIAFGSVTQVLRLDDPVIAYQYQRIESSFTAAEQVKSMSLTVSCSAYVVGFALDDFLLQ</sequence>
<feature type="compositionally biased region" description="Polar residues" evidence="1">
    <location>
        <begin position="59"/>
        <end position="69"/>
    </location>
</feature>
<feature type="region of interest" description="Disordered" evidence="1">
    <location>
        <begin position="920"/>
        <end position="990"/>
    </location>
</feature>
<organism evidence="4">
    <name type="scientific">Gibberella zeae</name>
    <name type="common">Wheat head blight fungus</name>
    <name type="synonym">Fusarium graminearum</name>
    <dbReference type="NCBI Taxonomy" id="5518"/>
    <lineage>
        <taxon>Eukaryota</taxon>
        <taxon>Fungi</taxon>
        <taxon>Dikarya</taxon>
        <taxon>Ascomycota</taxon>
        <taxon>Pezizomycotina</taxon>
        <taxon>Sordariomycetes</taxon>
        <taxon>Hypocreomycetidae</taxon>
        <taxon>Hypocreales</taxon>
        <taxon>Nectriaceae</taxon>
        <taxon>Fusarium</taxon>
    </lineage>
</organism>
<proteinExistence type="predicted"/>
<accession>A0A4E9DWE9</accession>
<dbReference type="GO" id="GO:0006357">
    <property type="term" value="P:regulation of transcription by RNA polymerase II"/>
    <property type="evidence" value="ECO:0007669"/>
    <property type="project" value="TreeGrafter"/>
</dbReference>
<dbReference type="GO" id="GO:0005634">
    <property type="term" value="C:nucleus"/>
    <property type="evidence" value="ECO:0007669"/>
    <property type="project" value="UniProtKB-SubCell"/>
</dbReference>
<reference evidence="4" key="1">
    <citation type="submission" date="2019-04" db="EMBL/GenBank/DDBJ databases">
        <authorList>
            <person name="Melise S."/>
            <person name="Noan J."/>
            <person name="Okalmin O."/>
        </authorList>
    </citation>
    <scope>NUCLEOTIDE SEQUENCE</scope>
    <source>
        <strain evidence="4">FN9</strain>
    </source>
</reference>
<dbReference type="Pfam" id="PF00024">
    <property type="entry name" value="PAN_1"/>
    <property type="match status" value="1"/>
</dbReference>
<feature type="domain" description="Apple" evidence="3">
    <location>
        <begin position="785"/>
        <end position="856"/>
    </location>
</feature>
<feature type="compositionally biased region" description="Polar residues" evidence="1">
    <location>
        <begin position="920"/>
        <end position="951"/>
    </location>
</feature>
<name>A0A4E9DWE9_GIBZA</name>
<feature type="compositionally biased region" description="Low complexity" evidence="1">
    <location>
        <begin position="970"/>
        <end position="983"/>
    </location>
</feature>
<evidence type="ECO:0000259" key="3">
    <source>
        <dbReference type="PROSITE" id="PS50948"/>
    </source>
</evidence>
<evidence type="ECO:0000256" key="2">
    <source>
        <dbReference type="SAM" id="SignalP"/>
    </source>
</evidence>
<protein>
    <recommendedName>
        <fullName evidence="3">Apple domain-containing protein</fullName>
    </recommendedName>
</protein>
<evidence type="ECO:0000256" key="1">
    <source>
        <dbReference type="SAM" id="MobiDB-lite"/>
    </source>
</evidence>
<feature type="compositionally biased region" description="Polar residues" evidence="1">
    <location>
        <begin position="1003"/>
        <end position="1020"/>
    </location>
</feature>
<dbReference type="InterPro" id="IPR052130">
    <property type="entry name" value="AEBP2/jing_C2H2-ZnF"/>
</dbReference>
<feature type="region of interest" description="Disordered" evidence="1">
    <location>
        <begin position="89"/>
        <end position="197"/>
    </location>
</feature>
<dbReference type="InterPro" id="IPR003609">
    <property type="entry name" value="Pan_app"/>
</dbReference>
<dbReference type="PANTHER" id="PTHR46541">
    <property type="entry name" value="ZINC FINGER PROTEIN AEBP2"/>
    <property type="match status" value="1"/>
</dbReference>
<dbReference type="PROSITE" id="PS50948">
    <property type="entry name" value="PAN"/>
    <property type="match status" value="2"/>
</dbReference>
<feature type="chain" id="PRO_5026109278" description="Apple domain-containing protein" evidence="2">
    <location>
        <begin position="19"/>
        <end position="1610"/>
    </location>
</feature>
<gene>
    <name evidence="4" type="ORF">FUG_LOCUS386920</name>
</gene>